<evidence type="ECO:0000313" key="2">
    <source>
        <dbReference type="EMBL" id="ABK78242.1"/>
    </source>
</evidence>
<dbReference type="EnsemblBacteria" id="ABK78242">
    <property type="protein sequence ID" value="ABK78242"/>
    <property type="gene ID" value="CENSYa_1624"/>
</dbReference>
<dbReference type="KEGG" id="csy:CENSYa_1624"/>
<dbReference type="HOGENOM" id="CLU_3056962_0_0_2"/>
<keyword evidence="1" id="KW-1133">Transmembrane helix</keyword>
<dbReference type="STRING" id="414004.CENSYa_1624"/>
<dbReference type="AlphaFoldDB" id="A0RY25"/>
<keyword evidence="1" id="KW-0812">Transmembrane</keyword>
<sequence length="53" mass="5985">MRRPAGGFRQGACRRFITLLVALMSVNAKSWWILMGIVAVGMYIASYNLLPFH</sequence>
<gene>
    <name evidence="2" type="ordered locus">CENSYa_1624</name>
</gene>
<feature type="transmembrane region" description="Helical" evidence="1">
    <location>
        <begin position="31"/>
        <end position="50"/>
    </location>
</feature>
<organism evidence="2 3">
    <name type="scientific">Cenarchaeum symbiosum (strain A)</name>
    <dbReference type="NCBI Taxonomy" id="414004"/>
    <lineage>
        <taxon>Archaea</taxon>
        <taxon>Nitrososphaerota</taxon>
        <taxon>Candidatus Cenarchaeales</taxon>
        <taxon>Candidatus Cenarchaeaceae</taxon>
        <taxon>Candidatus Cenarchaeum</taxon>
    </lineage>
</organism>
<dbReference type="Proteomes" id="UP000000758">
    <property type="component" value="Chromosome"/>
</dbReference>
<proteinExistence type="predicted"/>
<evidence type="ECO:0000313" key="3">
    <source>
        <dbReference type="Proteomes" id="UP000000758"/>
    </source>
</evidence>
<keyword evidence="1" id="KW-0472">Membrane</keyword>
<keyword evidence="3" id="KW-1185">Reference proteome</keyword>
<accession>A0RY25</accession>
<reference evidence="2 3" key="1">
    <citation type="journal article" date="2006" name="Proc. Natl. Acad. Sci. U.S.A.">
        <title>Genomic analysis of the uncultivated marine crenarchaeote Cenarchaeum symbiosum.</title>
        <authorList>
            <person name="Hallam S.J."/>
            <person name="Konstantinidis K.T."/>
            <person name="Putnam N."/>
            <person name="Schleper C."/>
            <person name="Watanabe Y."/>
            <person name="Sugahara J."/>
            <person name="Preston C."/>
            <person name="de la Torre J."/>
            <person name="Richardson P.M."/>
            <person name="DeLong E.F."/>
        </authorList>
    </citation>
    <scope>NUCLEOTIDE SEQUENCE [LARGE SCALE GENOMIC DNA]</scope>
    <source>
        <strain evidence="3">A</strain>
    </source>
</reference>
<evidence type="ECO:0000256" key="1">
    <source>
        <dbReference type="SAM" id="Phobius"/>
    </source>
</evidence>
<protein>
    <submittedName>
        <fullName evidence="2">Uncharacterized protein</fullName>
    </submittedName>
</protein>
<name>A0RY25_CENSY</name>
<dbReference type="EMBL" id="DP000238">
    <property type="protein sequence ID" value="ABK78242.1"/>
    <property type="molecule type" value="Genomic_DNA"/>
</dbReference>